<dbReference type="Proteomes" id="UP001341840">
    <property type="component" value="Unassembled WGS sequence"/>
</dbReference>
<gene>
    <name evidence="1" type="ORF">PIB30_005751</name>
</gene>
<proteinExistence type="predicted"/>
<name>A0ABU6W5A4_9FABA</name>
<comment type="caution">
    <text evidence="1">The sequence shown here is derived from an EMBL/GenBank/DDBJ whole genome shotgun (WGS) entry which is preliminary data.</text>
</comment>
<accession>A0ABU6W5A4</accession>
<organism evidence="1 2">
    <name type="scientific">Stylosanthes scabra</name>
    <dbReference type="NCBI Taxonomy" id="79078"/>
    <lineage>
        <taxon>Eukaryota</taxon>
        <taxon>Viridiplantae</taxon>
        <taxon>Streptophyta</taxon>
        <taxon>Embryophyta</taxon>
        <taxon>Tracheophyta</taxon>
        <taxon>Spermatophyta</taxon>
        <taxon>Magnoliopsida</taxon>
        <taxon>eudicotyledons</taxon>
        <taxon>Gunneridae</taxon>
        <taxon>Pentapetalae</taxon>
        <taxon>rosids</taxon>
        <taxon>fabids</taxon>
        <taxon>Fabales</taxon>
        <taxon>Fabaceae</taxon>
        <taxon>Papilionoideae</taxon>
        <taxon>50 kb inversion clade</taxon>
        <taxon>dalbergioids sensu lato</taxon>
        <taxon>Dalbergieae</taxon>
        <taxon>Pterocarpus clade</taxon>
        <taxon>Stylosanthes</taxon>
    </lineage>
</organism>
<sequence length="106" mass="12035">MKSLTNSNLPPEVCFQQEVSSYAKREFCCRRPEAGGMRGLNSKCSGTRGEGHEYKMADASRICHLDRFFGRRLLLTCEAPPPPQAVPKEVLKKLMRFTSKKKDTRV</sequence>
<protein>
    <submittedName>
        <fullName evidence="1">Uncharacterized protein</fullName>
    </submittedName>
</protein>
<dbReference type="EMBL" id="JASCZI010181254">
    <property type="protein sequence ID" value="MED6179951.1"/>
    <property type="molecule type" value="Genomic_DNA"/>
</dbReference>
<keyword evidence="2" id="KW-1185">Reference proteome</keyword>
<evidence type="ECO:0000313" key="2">
    <source>
        <dbReference type="Proteomes" id="UP001341840"/>
    </source>
</evidence>
<evidence type="ECO:0000313" key="1">
    <source>
        <dbReference type="EMBL" id="MED6179951.1"/>
    </source>
</evidence>
<reference evidence="1 2" key="1">
    <citation type="journal article" date="2023" name="Plants (Basel)">
        <title>Bridging the Gap: Combining Genomics and Transcriptomics Approaches to Understand Stylosanthes scabra, an Orphan Legume from the Brazilian Caatinga.</title>
        <authorList>
            <person name="Ferreira-Neto J.R.C."/>
            <person name="da Silva M.D."/>
            <person name="Binneck E."/>
            <person name="de Melo N.F."/>
            <person name="da Silva R.H."/>
            <person name="de Melo A.L.T.M."/>
            <person name="Pandolfi V."/>
            <person name="Bustamante F.O."/>
            <person name="Brasileiro-Vidal A.C."/>
            <person name="Benko-Iseppon A.M."/>
        </authorList>
    </citation>
    <scope>NUCLEOTIDE SEQUENCE [LARGE SCALE GENOMIC DNA]</scope>
    <source>
        <tissue evidence="1">Leaves</tissue>
    </source>
</reference>